<proteinExistence type="predicted"/>
<dbReference type="STRING" id="449447.MAE_13080"/>
<dbReference type="HOGENOM" id="CLU_2330588_0_0_3"/>
<sequence length="98" mass="10812">MAIPIQNTCRLLADPLSIGEKTDRSHYQLSVISYQLSDVSFQFTDYCLLKKGSPLPQFPTSPIPHLPNSPPPQFPTSPLPHLPTSPPPPSPHLPIHNL</sequence>
<feature type="region of interest" description="Disordered" evidence="1">
    <location>
        <begin position="58"/>
        <end position="98"/>
    </location>
</feature>
<dbReference type="EnsemblBacteria" id="BAG01130">
    <property type="protein sequence ID" value="BAG01130"/>
    <property type="gene ID" value="MAE_13080"/>
</dbReference>
<evidence type="ECO:0000313" key="3">
    <source>
        <dbReference type="Proteomes" id="UP000001510"/>
    </source>
</evidence>
<dbReference type="Proteomes" id="UP000001510">
    <property type="component" value="Chromosome"/>
</dbReference>
<evidence type="ECO:0000313" key="2">
    <source>
        <dbReference type="EMBL" id="BAG01130.1"/>
    </source>
</evidence>
<protein>
    <submittedName>
        <fullName evidence="2">Uncharacterized protein</fullName>
    </submittedName>
</protein>
<dbReference type="PaxDb" id="449447-MAE_13080"/>
<evidence type="ECO:0000256" key="1">
    <source>
        <dbReference type="SAM" id="MobiDB-lite"/>
    </source>
</evidence>
<feature type="compositionally biased region" description="Pro residues" evidence="1">
    <location>
        <begin position="58"/>
        <end position="92"/>
    </location>
</feature>
<reference evidence="2 3" key="1">
    <citation type="journal article" date="2007" name="DNA Res.">
        <title>Complete genomic structure of the bloom-forming toxic cyanobacterium Microcystis aeruginosa NIES-843.</title>
        <authorList>
            <person name="Kaneko T."/>
            <person name="Nakajima N."/>
            <person name="Okamoto S."/>
            <person name="Suzuki I."/>
            <person name="Tanabe Y."/>
            <person name="Tamaoki M."/>
            <person name="Nakamura Y."/>
            <person name="Kasai F."/>
            <person name="Watanabe A."/>
            <person name="Kawashima K."/>
            <person name="Kishida Y."/>
            <person name="Ono A."/>
            <person name="Shimizu Y."/>
            <person name="Takahashi C."/>
            <person name="Minami C."/>
            <person name="Fujishiro T."/>
            <person name="Kohara M."/>
            <person name="Katoh M."/>
            <person name="Nakazaki N."/>
            <person name="Nakayama S."/>
            <person name="Yamada M."/>
            <person name="Tabata S."/>
            <person name="Watanabe M.M."/>
        </authorList>
    </citation>
    <scope>NUCLEOTIDE SEQUENCE [LARGE SCALE GENOMIC DNA]</scope>
    <source>
        <strain evidence="3">NIES-843 / IAM M-247</strain>
    </source>
</reference>
<name>B0JTU2_MICAN</name>
<keyword evidence="3" id="KW-1185">Reference proteome</keyword>
<accession>B0JTU2</accession>
<gene>
    <name evidence="2" type="ordered locus">MAE_13080</name>
</gene>
<dbReference type="KEGG" id="mar:MAE_13080"/>
<dbReference type="EMBL" id="AP009552">
    <property type="protein sequence ID" value="BAG01130.1"/>
    <property type="molecule type" value="Genomic_DNA"/>
</dbReference>
<dbReference type="AlphaFoldDB" id="B0JTU2"/>
<organism evidence="2 3">
    <name type="scientific">Microcystis aeruginosa (strain NIES-843 / IAM M-2473)</name>
    <dbReference type="NCBI Taxonomy" id="449447"/>
    <lineage>
        <taxon>Bacteria</taxon>
        <taxon>Bacillati</taxon>
        <taxon>Cyanobacteriota</taxon>
        <taxon>Cyanophyceae</taxon>
        <taxon>Oscillatoriophycideae</taxon>
        <taxon>Chroococcales</taxon>
        <taxon>Microcystaceae</taxon>
        <taxon>Microcystis</taxon>
    </lineage>
</organism>